<dbReference type="InterPro" id="IPR023828">
    <property type="entry name" value="Peptidase_S8_Ser-AS"/>
</dbReference>
<evidence type="ECO:0000256" key="4">
    <source>
        <dbReference type="ARBA" id="ARBA00022825"/>
    </source>
</evidence>
<comment type="caution">
    <text evidence="9">The sequence shown here is derived from an EMBL/GenBank/DDBJ whole genome shotgun (WGS) entry which is preliminary data.</text>
</comment>
<name>A0ABW2H314_9ACTN</name>
<dbReference type="PANTHER" id="PTHR43806">
    <property type="entry name" value="PEPTIDASE S8"/>
    <property type="match status" value="1"/>
</dbReference>
<organism evidence="9 10">
    <name type="scientific">Catellatospora aurea</name>
    <dbReference type="NCBI Taxonomy" id="1337874"/>
    <lineage>
        <taxon>Bacteria</taxon>
        <taxon>Bacillati</taxon>
        <taxon>Actinomycetota</taxon>
        <taxon>Actinomycetes</taxon>
        <taxon>Micromonosporales</taxon>
        <taxon>Micromonosporaceae</taxon>
        <taxon>Catellatospora</taxon>
    </lineage>
</organism>
<dbReference type="InterPro" id="IPR050131">
    <property type="entry name" value="Peptidase_S8_subtilisin-like"/>
</dbReference>
<accession>A0ABW2H314</accession>
<sequence>MFHIRPRNLLLALPIAVLVASVGGAGTGAAEQPAGTATAAPTPLPAGKQYTVTLLTGDVVTVQTRQQGCPLVSVRPAKPSGVLQRSCGPDGHVRVVPGQAAALIGTVLDEALFDVTTLILDGYDDARAKDIPLIVRQGGGTQARGSLTAGLGRTRTLASIGAVAGRHPKAKSADFTNTLAQLGTARTVAGSGTRVWLDRRVRTTAEAGGAGLDANLRQVQAPQAWAAGFTGRGTKVAVLDTGVDFTHPDLKGRVAQWADFSTQDGDGVDRFGHGTHVAATIAGTGAASGGARRGVAPGAELLIGKVLDDSGYGTDSQIIAGMEWAAPRADVINMSLGGWEPSDGTDPLSLAVDALTEQHGALFVVAAGNDGPADGTVSSPAAAASALTVGAVDAADVPADFSGRGPLVNTWAAKPELVAPGVDIVAARAAGTGIGDVIDARYTAVSGTSMAAPHVAGAAAILAQRHPDWKPAQYKAALVGASEPLTGADPYTVGAGRLNVARALHGAVSEQPVVNLGTFPYPQSGTARTTLSWSNTATEPAKLRFSVAVADRNGTTVRRAATLSASAAVVAPGAKASVGLRIDRSRLAASPGLYTAVVTAHTFGGGFVSSTPVTFYVEPPTHELTLTSTALPQTPEGADVWVTAVVVNLDDRALYARRWEVPLGETVPLRVPAGRYSVLASIWDMHESAWRMGLAGDPDVAVGADTSLVLDGSRAKPVTATVDGVETVANAVGLTYEQTPRHGPGWSDYAFAWGEDARKGSVFATPAAGPGIGTFAAYASYSLVAPGDGPSPYLYDLIRPLGSGIPDDLAYRVGAAEQARLARIDQRFHLFDIADTFAGHKRYGYSPSGGYIAEADTDGLSGDRVDYVTPGFAWKDEAFFNANVGYGVVTQESQRTYEPGSRQQKVWARQPLRPDWYDDPVPSSSGCVPAPVRRTRGNLHVELVDLTDEHQRFDCLGWGDGWSATTRTLTLHRNGVLLGQHPESFGDFAVPAAAGAYRLTYDLDASALLPVSTQVTTAWTFRSTGPAGTGSAPVALLSVDYALPLDVANRPTGGVAAFQVRQAHGVPRQNVTSFRLWTSLDDGATWQPAAVTAHGDGFGATLPTPSAGQAVSLRVKVEASAGSAVEQTIIRAYRAG</sequence>
<dbReference type="PANTHER" id="PTHR43806:SF11">
    <property type="entry name" value="CEREVISIN-RELATED"/>
    <property type="match status" value="1"/>
</dbReference>
<evidence type="ECO:0000256" key="7">
    <source>
        <dbReference type="SAM" id="SignalP"/>
    </source>
</evidence>
<feature type="chain" id="PRO_5045418269" evidence="7">
    <location>
        <begin position="26"/>
        <end position="1136"/>
    </location>
</feature>
<evidence type="ECO:0000256" key="2">
    <source>
        <dbReference type="ARBA" id="ARBA00022670"/>
    </source>
</evidence>
<proteinExistence type="inferred from homology"/>
<evidence type="ECO:0000313" key="10">
    <source>
        <dbReference type="Proteomes" id="UP001596392"/>
    </source>
</evidence>
<dbReference type="PROSITE" id="PS51892">
    <property type="entry name" value="SUBTILASE"/>
    <property type="match status" value="1"/>
</dbReference>
<feature type="active site" description="Charge relay system" evidence="5">
    <location>
        <position position="449"/>
    </location>
</feature>
<dbReference type="InterPro" id="IPR023827">
    <property type="entry name" value="Peptidase_S8_Asp-AS"/>
</dbReference>
<keyword evidence="4 5" id="KW-0720">Serine protease</keyword>
<protein>
    <submittedName>
        <fullName evidence="9">S8 family serine peptidase</fullName>
    </submittedName>
</protein>
<evidence type="ECO:0000313" key="9">
    <source>
        <dbReference type="EMBL" id="MFC7244984.1"/>
    </source>
</evidence>
<keyword evidence="2 5" id="KW-0645">Protease</keyword>
<keyword evidence="3 5" id="KW-0378">Hydrolase</keyword>
<dbReference type="PROSITE" id="PS00138">
    <property type="entry name" value="SUBTILASE_SER"/>
    <property type="match status" value="1"/>
</dbReference>
<dbReference type="RefSeq" id="WP_376807945.1">
    <property type="nucleotide sequence ID" value="NZ_JBHTAC010000021.1"/>
</dbReference>
<reference evidence="10" key="1">
    <citation type="journal article" date="2019" name="Int. J. Syst. Evol. Microbiol.">
        <title>The Global Catalogue of Microorganisms (GCM) 10K type strain sequencing project: providing services to taxonomists for standard genome sequencing and annotation.</title>
        <authorList>
            <consortium name="The Broad Institute Genomics Platform"/>
            <consortium name="The Broad Institute Genome Sequencing Center for Infectious Disease"/>
            <person name="Wu L."/>
            <person name="Ma J."/>
        </authorList>
    </citation>
    <scope>NUCLEOTIDE SEQUENCE [LARGE SCALE GENOMIC DNA]</scope>
    <source>
        <strain evidence="10">CGMCC 1.9106</strain>
    </source>
</reference>
<dbReference type="Gene3D" id="3.40.50.200">
    <property type="entry name" value="Peptidase S8/S53 domain"/>
    <property type="match status" value="1"/>
</dbReference>
<dbReference type="InterPro" id="IPR015500">
    <property type="entry name" value="Peptidase_S8_subtilisin-rel"/>
</dbReference>
<evidence type="ECO:0000256" key="3">
    <source>
        <dbReference type="ARBA" id="ARBA00022801"/>
    </source>
</evidence>
<gene>
    <name evidence="9" type="ORF">ACFQO7_21120</name>
</gene>
<comment type="similarity">
    <text evidence="1 5 6">Belongs to the peptidase S8 family.</text>
</comment>
<keyword evidence="10" id="KW-1185">Reference proteome</keyword>
<dbReference type="Proteomes" id="UP001596392">
    <property type="component" value="Unassembled WGS sequence"/>
</dbReference>
<evidence type="ECO:0000259" key="8">
    <source>
        <dbReference type="Pfam" id="PF00082"/>
    </source>
</evidence>
<feature type="signal peptide" evidence="7">
    <location>
        <begin position="1"/>
        <end position="25"/>
    </location>
</feature>
<evidence type="ECO:0000256" key="6">
    <source>
        <dbReference type="RuleBase" id="RU003355"/>
    </source>
</evidence>
<keyword evidence="7" id="KW-0732">Signal</keyword>
<dbReference type="EMBL" id="JBHTAC010000021">
    <property type="protein sequence ID" value="MFC7244984.1"/>
    <property type="molecule type" value="Genomic_DNA"/>
</dbReference>
<dbReference type="SUPFAM" id="SSF52743">
    <property type="entry name" value="Subtilisin-like"/>
    <property type="match status" value="1"/>
</dbReference>
<feature type="domain" description="Peptidase S8/S53" evidence="8">
    <location>
        <begin position="231"/>
        <end position="483"/>
    </location>
</feature>
<dbReference type="InterPro" id="IPR000209">
    <property type="entry name" value="Peptidase_S8/S53_dom"/>
</dbReference>
<dbReference type="PROSITE" id="PS00136">
    <property type="entry name" value="SUBTILASE_ASP"/>
    <property type="match status" value="1"/>
</dbReference>
<feature type="active site" description="Charge relay system" evidence="5">
    <location>
        <position position="240"/>
    </location>
</feature>
<dbReference type="InterPro" id="IPR036852">
    <property type="entry name" value="Peptidase_S8/S53_dom_sf"/>
</dbReference>
<dbReference type="PRINTS" id="PR00723">
    <property type="entry name" value="SUBTILISIN"/>
</dbReference>
<evidence type="ECO:0000256" key="1">
    <source>
        <dbReference type="ARBA" id="ARBA00011073"/>
    </source>
</evidence>
<evidence type="ECO:0000256" key="5">
    <source>
        <dbReference type="PROSITE-ProRule" id="PRU01240"/>
    </source>
</evidence>
<dbReference type="Pfam" id="PF00082">
    <property type="entry name" value="Peptidase_S8"/>
    <property type="match status" value="1"/>
</dbReference>
<feature type="active site" description="Charge relay system" evidence="5">
    <location>
        <position position="273"/>
    </location>
</feature>